<dbReference type="Gene3D" id="3.40.390.10">
    <property type="entry name" value="Collagenase (Catalytic Domain)"/>
    <property type="match status" value="1"/>
</dbReference>
<gene>
    <name evidence="3" type="primary">8027130</name>
    <name evidence="2" type="ORF">IscW_ISCW002041</name>
</gene>
<accession>B7PAT5</accession>
<evidence type="ECO:0000259" key="1">
    <source>
        <dbReference type="Pfam" id="PF01431"/>
    </source>
</evidence>
<dbReference type="PANTHER" id="PTHR11733:SF241">
    <property type="entry name" value="GH26575P-RELATED"/>
    <property type="match status" value="1"/>
</dbReference>
<dbReference type="InterPro" id="IPR000718">
    <property type="entry name" value="Peptidase_M13"/>
</dbReference>
<reference evidence="2 4" key="1">
    <citation type="submission" date="2008-03" db="EMBL/GenBank/DDBJ databases">
        <title>Annotation of Ixodes scapularis.</title>
        <authorList>
            <consortium name="Ixodes scapularis Genome Project Consortium"/>
            <person name="Caler E."/>
            <person name="Hannick L.I."/>
            <person name="Bidwell S."/>
            <person name="Joardar V."/>
            <person name="Thiagarajan M."/>
            <person name="Amedeo P."/>
            <person name="Galinsky K.J."/>
            <person name="Schobel S."/>
            <person name="Inman J."/>
            <person name="Hostetler J."/>
            <person name="Miller J."/>
            <person name="Hammond M."/>
            <person name="Megy K."/>
            <person name="Lawson D."/>
            <person name="Kodira C."/>
            <person name="Sutton G."/>
            <person name="Meyer J."/>
            <person name="Hill C.A."/>
            <person name="Birren B."/>
            <person name="Nene V."/>
            <person name="Collins F."/>
            <person name="Alarcon-Chaidez F."/>
            <person name="Wikel S."/>
            <person name="Strausberg R."/>
        </authorList>
    </citation>
    <scope>NUCLEOTIDE SEQUENCE [LARGE SCALE GENOMIC DNA]</scope>
    <source>
        <strain evidence="4">Wikel</strain>
        <strain evidence="2">Wikel colony</strain>
    </source>
</reference>
<dbReference type="Pfam" id="PF01431">
    <property type="entry name" value="Peptidase_M13"/>
    <property type="match status" value="1"/>
</dbReference>
<dbReference type="PANTHER" id="PTHR11733">
    <property type="entry name" value="ZINC METALLOPROTEASE FAMILY M13 NEPRILYSIN-RELATED"/>
    <property type="match status" value="1"/>
</dbReference>
<dbReference type="SUPFAM" id="SSF55486">
    <property type="entry name" value="Metalloproteases ('zincins'), catalytic domain"/>
    <property type="match status" value="1"/>
</dbReference>
<reference evidence="3" key="2">
    <citation type="submission" date="2020-05" db="UniProtKB">
        <authorList>
            <consortium name="EnsemblMetazoa"/>
        </authorList>
    </citation>
    <scope>IDENTIFICATION</scope>
    <source>
        <strain evidence="3">wikel</strain>
    </source>
</reference>
<dbReference type="AlphaFoldDB" id="B7PAT5"/>
<organism>
    <name type="scientific">Ixodes scapularis</name>
    <name type="common">Black-legged tick</name>
    <name type="synonym">Deer tick</name>
    <dbReference type="NCBI Taxonomy" id="6945"/>
    <lineage>
        <taxon>Eukaryota</taxon>
        <taxon>Metazoa</taxon>
        <taxon>Ecdysozoa</taxon>
        <taxon>Arthropoda</taxon>
        <taxon>Chelicerata</taxon>
        <taxon>Arachnida</taxon>
        <taxon>Acari</taxon>
        <taxon>Parasitiformes</taxon>
        <taxon>Ixodida</taxon>
        <taxon>Ixodoidea</taxon>
        <taxon>Ixodidae</taxon>
        <taxon>Ixodinae</taxon>
        <taxon>Ixodes</taxon>
    </lineage>
</organism>
<protein>
    <submittedName>
        <fullName evidence="2 3">Neprilysin, putative</fullName>
        <ecNumber evidence="2">3.4.24.11</ecNumber>
    </submittedName>
</protein>
<dbReference type="EnsemblMetazoa" id="ISCW002041-RA">
    <property type="protein sequence ID" value="ISCW002041-PA"/>
    <property type="gene ID" value="ISCW002041"/>
</dbReference>
<dbReference type="GO" id="GO:0004222">
    <property type="term" value="F:metalloendopeptidase activity"/>
    <property type="evidence" value="ECO:0007669"/>
    <property type="project" value="UniProtKB-EC"/>
</dbReference>
<dbReference type="InterPro" id="IPR024079">
    <property type="entry name" value="MetalloPept_cat_dom_sf"/>
</dbReference>
<proteinExistence type="predicted"/>
<dbReference type="Proteomes" id="UP000001555">
    <property type="component" value="Unassembled WGS sequence"/>
</dbReference>
<dbReference type="VEuPathDB" id="VectorBase:ISCP_037352"/>
<dbReference type="EC" id="3.4.24.11" evidence="2"/>
<evidence type="ECO:0000313" key="2">
    <source>
        <dbReference type="EMBL" id="EEC03707.1"/>
    </source>
</evidence>
<dbReference type="VEuPathDB" id="VectorBase:ISCW002041"/>
<feature type="domain" description="Peptidase M13 C-terminal" evidence="1">
    <location>
        <begin position="25"/>
        <end position="209"/>
    </location>
</feature>
<dbReference type="EMBL" id="ABJB010257704">
    <property type="status" value="NOT_ANNOTATED_CDS"/>
    <property type="molecule type" value="Genomic_DNA"/>
</dbReference>
<dbReference type="GO" id="GO:0006508">
    <property type="term" value="P:proteolysis"/>
    <property type="evidence" value="ECO:0007669"/>
    <property type="project" value="InterPro"/>
</dbReference>
<keyword evidence="4" id="KW-1185">Reference proteome</keyword>
<sequence length="273" mass="31534">MAHFIFPTKMVELHQRSGLLRETLFYDIRENTFVIPSGVFSAPYYNPDLTWAMNYGGLGTLVARDIIREFFHAVDARWMTETDRHVYRNGSQCVLRAIGKRSQRMPEEALLHCSSLVRSLLSLRLTYNAYHLHLGVQDEATLPGLEDMSPDQVFFVAAFRTLCTQIRELHFVPVVHLNGTVTELDYLDGLMRGMNEFTDAFSCNKLRDMPNVVQQCLAPGSPAAKLRARKRTLWHPPAMHFTTPDNPVLTTERRTAYKRNRTVFKRPYHHIRP</sequence>
<dbReference type="PaxDb" id="6945-B7PAT5"/>
<evidence type="ECO:0000313" key="4">
    <source>
        <dbReference type="Proteomes" id="UP000001555"/>
    </source>
</evidence>
<name>B7PAT5_IXOSC</name>
<dbReference type="InParanoid" id="B7PAT5"/>
<dbReference type="OrthoDB" id="6481161at2759"/>
<dbReference type="InterPro" id="IPR018497">
    <property type="entry name" value="Peptidase_M13_C"/>
</dbReference>
<keyword evidence="2" id="KW-0378">Hydrolase</keyword>
<dbReference type="VEuPathDB" id="VectorBase:ISCI002041"/>
<dbReference type="PROSITE" id="PS51885">
    <property type="entry name" value="NEPRILYSIN"/>
    <property type="match status" value="1"/>
</dbReference>
<dbReference type="EMBL" id="DS672739">
    <property type="protein sequence ID" value="EEC03707.1"/>
    <property type="molecule type" value="Genomic_DNA"/>
</dbReference>
<evidence type="ECO:0000313" key="3">
    <source>
        <dbReference type="EnsemblMetazoa" id="ISCW002041-PA"/>
    </source>
</evidence>
<dbReference type="HOGENOM" id="CLU_1020415_0_0_1"/>